<reference evidence="9 10" key="1">
    <citation type="submission" date="2020-01" db="EMBL/GenBank/DDBJ databases">
        <title>Genome analysis.</title>
        <authorList>
            <person name="Wu S."/>
            <person name="Wang G."/>
        </authorList>
    </citation>
    <scope>NUCLEOTIDE SEQUENCE [LARGE SCALE GENOMIC DNA]</scope>
    <source>
        <strain evidence="9 10">SYL130</strain>
    </source>
</reference>
<evidence type="ECO:0000256" key="1">
    <source>
        <dbReference type="ARBA" id="ARBA00001424"/>
    </source>
</evidence>
<proteinExistence type="inferred from homology"/>
<keyword evidence="9" id="KW-0031">Aminopeptidase</keyword>
<evidence type="ECO:0000256" key="4">
    <source>
        <dbReference type="ARBA" id="ARBA00012574"/>
    </source>
</evidence>
<evidence type="ECO:0000256" key="5">
    <source>
        <dbReference type="ARBA" id="ARBA00022723"/>
    </source>
</evidence>
<dbReference type="PANTHER" id="PTHR43226">
    <property type="entry name" value="XAA-PRO AMINOPEPTIDASE 3"/>
    <property type="match status" value="1"/>
</dbReference>
<dbReference type="InterPro" id="IPR036005">
    <property type="entry name" value="Creatinase/aminopeptidase-like"/>
</dbReference>
<gene>
    <name evidence="9" type="ORF">GWC95_09270</name>
</gene>
<dbReference type="Gene3D" id="3.90.230.10">
    <property type="entry name" value="Creatinase/methionine aminopeptidase superfamily"/>
    <property type="match status" value="1"/>
</dbReference>
<dbReference type="SMART" id="SM01011">
    <property type="entry name" value="AMP_N"/>
    <property type="match status" value="1"/>
</dbReference>
<evidence type="ECO:0000256" key="3">
    <source>
        <dbReference type="ARBA" id="ARBA00008766"/>
    </source>
</evidence>
<evidence type="ECO:0000256" key="2">
    <source>
        <dbReference type="ARBA" id="ARBA00001936"/>
    </source>
</evidence>
<organism evidence="9 10">
    <name type="scientific">Sediminibacterium roseum</name>
    <dbReference type="NCBI Taxonomy" id="1978412"/>
    <lineage>
        <taxon>Bacteria</taxon>
        <taxon>Pseudomonadati</taxon>
        <taxon>Bacteroidota</taxon>
        <taxon>Chitinophagia</taxon>
        <taxon>Chitinophagales</taxon>
        <taxon>Chitinophagaceae</taxon>
        <taxon>Sediminibacterium</taxon>
    </lineage>
</organism>
<comment type="cofactor">
    <cofactor evidence="2">
        <name>Mn(2+)</name>
        <dbReference type="ChEBI" id="CHEBI:29035"/>
    </cofactor>
</comment>
<dbReference type="Gene3D" id="3.40.350.10">
    <property type="entry name" value="Creatinase/prolidase N-terminal domain"/>
    <property type="match status" value="1"/>
</dbReference>
<keyword evidence="10" id="KW-1185">Reference proteome</keyword>
<dbReference type="EC" id="3.4.11.9" evidence="4"/>
<feature type="domain" description="Aminopeptidase P N-terminal" evidence="8">
    <location>
        <begin position="2"/>
        <end position="134"/>
    </location>
</feature>
<accession>A0ABW9ZSM0</accession>
<sequence>MFTTHTYSVRRKRLAEDLTDGIVLLPGNEESSMNYADNLYHFRQDSSFLYFTGIDRPYLVLAIDAESGEEMLFGDDQGIEDIVWTGPLTKLTEQSARAGIANVRPMGSLPALLQKAAAKGRKIHYVKPYRPELILKLASWMNVTVKELMENVSLPLVKAIIAQRSLKSVEEIAAIEKAVDITVDMHAAAISISREGMNESEIAGRLQGIAVSSGGQLAFPTILTVNGQYLHNHAAGNVLQNGQMVLCDGGAETAMHYAGDMTRTFPAGKKFTAMQSEAYDIVLNAHTAAVEMLRPGILFRDVHFKACEVLAEGLKELGLMKGDSKEAVQQGAHALFFQCGLGHMMGLDVHDMENLGEAYVGYSDTVKKSTQFGLKSLRLGKELEEGFVLTIEPGLYFNPYLMDEWAATKKHAGFINYDKLEPFRTLGGIRIEDDYVITGKGSRLLGKELVRDRLGIEAMR</sequence>
<dbReference type="EMBL" id="JAACJS010000012">
    <property type="protein sequence ID" value="NCI50111.1"/>
    <property type="molecule type" value="Genomic_DNA"/>
</dbReference>
<keyword evidence="7" id="KW-0464">Manganese</keyword>
<dbReference type="SUPFAM" id="SSF53092">
    <property type="entry name" value="Creatinase/prolidase N-terminal domain"/>
    <property type="match status" value="1"/>
</dbReference>
<name>A0ABW9ZSM0_9BACT</name>
<dbReference type="Proteomes" id="UP000753802">
    <property type="component" value="Unassembled WGS sequence"/>
</dbReference>
<dbReference type="InterPro" id="IPR052433">
    <property type="entry name" value="X-Pro_dipept-like"/>
</dbReference>
<evidence type="ECO:0000313" key="10">
    <source>
        <dbReference type="Proteomes" id="UP000753802"/>
    </source>
</evidence>
<keyword evidence="6" id="KW-0378">Hydrolase</keyword>
<evidence type="ECO:0000259" key="8">
    <source>
        <dbReference type="SMART" id="SM01011"/>
    </source>
</evidence>
<keyword evidence="9" id="KW-0645">Protease</keyword>
<dbReference type="PANTHER" id="PTHR43226:SF4">
    <property type="entry name" value="XAA-PRO AMINOPEPTIDASE 3"/>
    <property type="match status" value="1"/>
</dbReference>
<comment type="catalytic activity">
    <reaction evidence="1">
        <text>Release of any N-terminal amino acid, including proline, that is linked to proline, even from a dipeptide or tripeptide.</text>
        <dbReference type="EC" id="3.4.11.9"/>
    </reaction>
</comment>
<evidence type="ECO:0000256" key="7">
    <source>
        <dbReference type="ARBA" id="ARBA00023211"/>
    </source>
</evidence>
<comment type="similarity">
    <text evidence="3">Belongs to the peptidase M24B family.</text>
</comment>
<dbReference type="InterPro" id="IPR007865">
    <property type="entry name" value="Aminopep_P_N"/>
</dbReference>
<dbReference type="GO" id="GO:0004177">
    <property type="term" value="F:aminopeptidase activity"/>
    <property type="evidence" value="ECO:0007669"/>
    <property type="project" value="UniProtKB-KW"/>
</dbReference>
<dbReference type="SUPFAM" id="SSF55920">
    <property type="entry name" value="Creatinase/aminopeptidase"/>
    <property type="match status" value="1"/>
</dbReference>
<evidence type="ECO:0000256" key="6">
    <source>
        <dbReference type="ARBA" id="ARBA00022801"/>
    </source>
</evidence>
<keyword evidence="5" id="KW-0479">Metal-binding</keyword>
<evidence type="ECO:0000313" key="9">
    <source>
        <dbReference type="EMBL" id="NCI50111.1"/>
    </source>
</evidence>
<comment type="caution">
    <text evidence="9">The sequence shown here is derived from an EMBL/GenBank/DDBJ whole genome shotgun (WGS) entry which is preliminary data.</text>
</comment>
<dbReference type="InterPro" id="IPR029149">
    <property type="entry name" value="Creatin/AminoP/Spt16_N"/>
</dbReference>
<dbReference type="Pfam" id="PF05195">
    <property type="entry name" value="AMP_N"/>
    <property type="match status" value="1"/>
</dbReference>
<protein>
    <recommendedName>
        <fullName evidence="4">Xaa-Pro aminopeptidase</fullName>
        <ecNumber evidence="4">3.4.11.9</ecNumber>
    </recommendedName>
</protein>
<dbReference type="Pfam" id="PF00557">
    <property type="entry name" value="Peptidase_M24"/>
    <property type="match status" value="1"/>
</dbReference>
<dbReference type="RefSeq" id="WP_161818420.1">
    <property type="nucleotide sequence ID" value="NZ_JAACJS010000012.1"/>
</dbReference>
<dbReference type="CDD" id="cd01087">
    <property type="entry name" value="Prolidase"/>
    <property type="match status" value="1"/>
</dbReference>
<dbReference type="InterPro" id="IPR000994">
    <property type="entry name" value="Pept_M24"/>
</dbReference>